<sequence length="351" mass="37625">MRYTTFGRGTGLRVSTYGLGTGNFGTGWGTGAGRDDAKAIFEKFAEAGGTLIDTADGYQLGESERLLGEFLAADRESFVLASKYTSGTGTSGGVSLTGNSRKNMFRSVEASLRRLGTDYLDLYWVHFPDSVTPIEEILRGLDDLVRTGKILHFGLSNFPAWRVSHAAAIADLRGWAPVAGIQVEYSLVERTPERELLPMADALGLGVAQWSPLGGGLLTGKYRVSAEGRLSDWGRLVHSEDSTQKTAVIDAVLAIAEETGASPSQVSVAWLLERGRRSTTAYVPIIGPRSVKQLEDYLGALEVGLSEAQYSLLDRVSAVPAGVPHEVNEGMLDVMLGGDRGRFDRPAVPVA</sequence>
<dbReference type="PANTHER" id="PTHR43364:SF4">
    <property type="entry name" value="NAD(P)-LINKED OXIDOREDUCTASE SUPERFAMILY PROTEIN"/>
    <property type="match status" value="1"/>
</dbReference>
<evidence type="ECO:0000259" key="2">
    <source>
        <dbReference type="Pfam" id="PF00248"/>
    </source>
</evidence>
<dbReference type="CDD" id="cd19080">
    <property type="entry name" value="AKR_AKR9A_9B"/>
    <property type="match status" value="1"/>
</dbReference>
<dbReference type="EMBL" id="BONV01000036">
    <property type="protein sequence ID" value="GIG83154.1"/>
    <property type="molecule type" value="Genomic_DNA"/>
</dbReference>
<gene>
    <name evidence="3" type="ORF">Pka01_62810</name>
</gene>
<dbReference type="Proteomes" id="UP000630097">
    <property type="component" value="Unassembled WGS sequence"/>
</dbReference>
<organism evidence="3 4">
    <name type="scientific">Planotetraspora kaengkrachanensis</name>
    <dbReference type="NCBI Taxonomy" id="575193"/>
    <lineage>
        <taxon>Bacteria</taxon>
        <taxon>Bacillati</taxon>
        <taxon>Actinomycetota</taxon>
        <taxon>Actinomycetes</taxon>
        <taxon>Streptosporangiales</taxon>
        <taxon>Streptosporangiaceae</taxon>
        <taxon>Planotetraspora</taxon>
    </lineage>
</organism>
<evidence type="ECO:0000313" key="3">
    <source>
        <dbReference type="EMBL" id="GIG83154.1"/>
    </source>
</evidence>
<dbReference type="GO" id="GO:0005829">
    <property type="term" value="C:cytosol"/>
    <property type="evidence" value="ECO:0007669"/>
    <property type="project" value="TreeGrafter"/>
</dbReference>
<evidence type="ECO:0000313" key="4">
    <source>
        <dbReference type="Proteomes" id="UP000630097"/>
    </source>
</evidence>
<protein>
    <submittedName>
        <fullName evidence="3">Oxidoreductase</fullName>
    </submittedName>
</protein>
<dbReference type="InterPro" id="IPR050523">
    <property type="entry name" value="AKR_Detox_Biosynth"/>
</dbReference>
<keyword evidence="4" id="KW-1185">Reference proteome</keyword>
<keyword evidence="1" id="KW-0560">Oxidoreductase</keyword>
<dbReference type="Pfam" id="PF00248">
    <property type="entry name" value="Aldo_ket_red"/>
    <property type="match status" value="1"/>
</dbReference>
<dbReference type="InterPro" id="IPR036812">
    <property type="entry name" value="NAD(P)_OxRdtase_dom_sf"/>
</dbReference>
<proteinExistence type="predicted"/>
<dbReference type="Gene3D" id="3.20.20.100">
    <property type="entry name" value="NADP-dependent oxidoreductase domain"/>
    <property type="match status" value="1"/>
</dbReference>
<dbReference type="SUPFAM" id="SSF51430">
    <property type="entry name" value="NAD(P)-linked oxidoreductase"/>
    <property type="match status" value="1"/>
</dbReference>
<feature type="domain" description="NADP-dependent oxidoreductase" evidence="2">
    <location>
        <begin position="18"/>
        <end position="316"/>
    </location>
</feature>
<dbReference type="InterPro" id="IPR023210">
    <property type="entry name" value="NADP_OxRdtase_dom"/>
</dbReference>
<dbReference type="GO" id="GO:0016491">
    <property type="term" value="F:oxidoreductase activity"/>
    <property type="evidence" value="ECO:0007669"/>
    <property type="project" value="UniProtKB-KW"/>
</dbReference>
<dbReference type="PRINTS" id="PR00069">
    <property type="entry name" value="ALDKETRDTASE"/>
</dbReference>
<dbReference type="AlphaFoldDB" id="A0A8J3PXY9"/>
<dbReference type="RefSeq" id="WP_203886473.1">
    <property type="nucleotide sequence ID" value="NZ_BAABHH010000022.1"/>
</dbReference>
<dbReference type="PANTHER" id="PTHR43364">
    <property type="entry name" value="NADH-SPECIFIC METHYLGLYOXAL REDUCTASE-RELATED"/>
    <property type="match status" value="1"/>
</dbReference>
<name>A0A8J3PXY9_9ACTN</name>
<evidence type="ECO:0000256" key="1">
    <source>
        <dbReference type="ARBA" id="ARBA00023002"/>
    </source>
</evidence>
<comment type="caution">
    <text evidence="3">The sequence shown here is derived from an EMBL/GenBank/DDBJ whole genome shotgun (WGS) entry which is preliminary data.</text>
</comment>
<accession>A0A8J3PXY9</accession>
<dbReference type="InterPro" id="IPR020471">
    <property type="entry name" value="AKR"/>
</dbReference>
<reference evidence="3 4" key="1">
    <citation type="submission" date="2021-01" db="EMBL/GenBank/DDBJ databases">
        <title>Whole genome shotgun sequence of Planotetraspora kaengkrachanensis NBRC 104272.</title>
        <authorList>
            <person name="Komaki H."/>
            <person name="Tamura T."/>
        </authorList>
    </citation>
    <scope>NUCLEOTIDE SEQUENCE [LARGE SCALE GENOMIC DNA]</scope>
    <source>
        <strain evidence="3 4">NBRC 104272</strain>
    </source>
</reference>